<feature type="domain" description="4'-phosphopantetheinyl transferase N-terminal" evidence="4">
    <location>
        <begin position="77"/>
        <end position="158"/>
    </location>
</feature>
<dbReference type="InterPro" id="IPR037143">
    <property type="entry name" value="4-PPantetheinyl_Trfase_dom_sf"/>
</dbReference>
<dbReference type="EMBL" id="KV454291">
    <property type="protein sequence ID" value="ODQ75026.1"/>
    <property type="molecule type" value="Genomic_DNA"/>
</dbReference>
<evidence type="ECO:0000313" key="6">
    <source>
        <dbReference type="Proteomes" id="UP000094385"/>
    </source>
</evidence>
<proteinExistence type="predicted"/>
<dbReference type="EC" id="2.7.8.7" evidence="1"/>
<dbReference type="STRING" id="675824.A0A1E3QBI5"/>
<dbReference type="PANTHER" id="PTHR12215">
    <property type="entry name" value="PHOSPHOPANTETHEINE TRANSFERASE"/>
    <property type="match status" value="1"/>
</dbReference>
<dbReference type="SUPFAM" id="SSF56214">
    <property type="entry name" value="4'-phosphopantetheinyl transferase"/>
    <property type="match status" value="2"/>
</dbReference>
<name>A0A1E3QBI5_LIPST</name>
<dbReference type="Pfam" id="PF22624">
    <property type="entry name" value="AASDHPPT_N"/>
    <property type="match status" value="1"/>
</dbReference>
<keyword evidence="2" id="KW-0808">Transferase</keyword>
<dbReference type="InterPro" id="IPR055066">
    <property type="entry name" value="AASDHPPT_N"/>
</dbReference>
<keyword evidence="6" id="KW-1185">Reference proteome</keyword>
<dbReference type="InterPro" id="IPR050559">
    <property type="entry name" value="P-Pant_transferase_sf"/>
</dbReference>
<dbReference type="AlphaFoldDB" id="A0A1E3QBI5"/>
<protein>
    <recommendedName>
        <fullName evidence="1">holo-[acyl-carrier-protein] synthase</fullName>
        <ecNumber evidence="1">2.7.8.7</ecNumber>
    </recommendedName>
</protein>
<dbReference type="Pfam" id="PF01648">
    <property type="entry name" value="ACPS"/>
    <property type="match status" value="1"/>
</dbReference>
<dbReference type="GO" id="GO:0005829">
    <property type="term" value="C:cytosol"/>
    <property type="evidence" value="ECO:0007669"/>
    <property type="project" value="TreeGrafter"/>
</dbReference>
<gene>
    <name evidence="5" type="ORF">LIPSTDRAFT_69192</name>
</gene>
<evidence type="ECO:0000259" key="4">
    <source>
        <dbReference type="Pfam" id="PF22624"/>
    </source>
</evidence>
<evidence type="ECO:0000256" key="2">
    <source>
        <dbReference type="ARBA" id="ARBA00022679"/>
    </source>
</evidence>
<dbReference type="GO" id="GO:0000287">
    <property type="term" value="F:magnesium ion binding"/>
    <property type="evidence" value="ECO:0007669"/>
    <property type="project" value="InterPro"/>
</dbReference>
<feature type="domain" description="4'-phosphopantetheinyl transferase" evidence="3">
    <location>
        <begin position="169"/>
        <end position="287"/>
    </location>
</feature>
<accession>A0A1E3QBI5</accession>
<evidence type="ECO:0000259" key="3">
    <source>
        <dbReference type="Pfam" id="PF01648"/>
    </source>
</evidence>
<reference evidence="5 6" key="1">
    <citation type="journal article" date="2016" name="Proc. Natl. Acad. Sci. U.S.A.">
        <title>Comparative genomics of biotechnologically important yeasts.</title>
        <authorList>
            <person name="Riley R."/>
            <person name="Haridas S."/>
            <person name="Wolfe K.H."/>
            <person name="Lopes M.R."/>
            <person name="Hittinger C.T."/>
            <person name="Goeker M."/>
            <person name="Salamov A.A."/>
            <person name="Wisecaver J.H."/>
            <person name="Long T.M."/>
            <person name="Calvey C.H."/>
            <person name="Aerts A.L."/>
            <person name="Barry K.W."/>
            <person name="Choi C."/>
            <person name="Clum A."/>
            <person name="Coughlan A.Y."/>
            <person name="Deshpande S."/>
            <person name="Douglass A.P."/>
            <person name="Hanson S.J."/>
            <person name="Klenk H.-P."/>
            <person name="LaButti K.M."/>
            <person name="Lapidus A."/>
            <person name="Lindquist E.A."/>
            <person name="Lipzen A.M."/>
            <person name="Meier-Kolthoff J.P."/>
            <person name="Ohm R.A."/>
            <person name="Otillar R.P."/>
            <person name="Pangilinan J.L."/>
            <person name="Peng Y."/>
            <person name="Rokas A."/>
            <person name="Rosa C.A."/>
            <person name="Scheuner C."/>
            <person name="Sibirny A.A."/>
            <person name="Slot J.C."/>
            <person name="Stielow J.B."/>
            <person name="Sun H."/>
            <person name="Kurtzman C.P."/>
            <person name="Blackwell M."/>
            <person name="Grigoriev I.V."/>
            <person name="Jeffries T.W."/>
        </authorList>
    </citation>
    <scope>NUCLEOTIDE SEQUENCE [LARGE SCALE GENOMIC DNA]</scope>
    <source>
        <strain evidence="5 6">NRRL Y-11557</strain>
    </source>
</reference>
<sequence>MSLPIAYTNDQTVDDLWLERSSASSSAMVDLATASSDSETNVESTLENTETAVWDLETFILWIDVRKCWIEDTVEAEERFAESLTLVPPEEQNSLRRFHFRRDAAQHLASLLLQHLVISQLADVPWVESRVSRTFMGRPFHEQARFDYNVSHHSGRVAIGVRVADSRHIGIDVVDPEDATRNWKHGWIDDFHDIFTESEYAQILRDGKKEIEITKRRLFTFWALKEAYTKAVGIGLVTDLRTIEFSRVEDVDITERPYTRSTICKVNNELIDWRFEVVALEDDLILATATTNEGLFSGGTTQIKKIELDYITKVAVQYHLPITLAPHVV</sequence>
<evidence type="ECO:0000313" key="5">
    <source>
        <dbReference type="EMBL" id="ODQ75026.1"/>
    </source>
</evidence>
<dbReference type="InterPro" id="IPR008278">
    <property type="entry name" value="4-PPantetheinyl_Trfase_dom"/>
</dbReference>
<dbReference type="OrthoDB" id="26719at2759"/>
<evidence type="ECO:0000256" key="1">
    <source>
        <dbReference type="ARBA" id="ARBA00013172"/>
    </source>
</evidence>
<dbReference type="Gene3D" id="3.90.470.20">
    <property type="entry name" value="4'-phosphopantetheinyl transferase domain"/>
    <property type="match status" value="2"/>
</dbReference>
<organism evidence="5 6">
    <name type="scientific">Lipomyces starkeyi NRRL Y-11557</name>
    <dbReference type="NCBI Taxonomy" id="675824"/>
    <lineage>
        <taxon>Eukaryota</taxon>
        <taxon>Fungi</taxon>
        <taxon>Dikarya</taxon>
        <taxon>Ascomycota</taxon>
        <taxon>Saccharomycotina</taxon>
        <taxon>Lipomycetes</taxon>
        <taxon>Lipomycetales</taxon>
        <taxon>Lipomycetaceae</taxon>
        <taxon>Lipomyces</taxon>
    </lineage>
</organism>
<dbReference type="GO" id="GO:0008897">
    <property type="term" value="F:holo-[acyl-carrier-protein] synthase activity"/>
    <property type="evidence" value="ECO:0007669"/>
    <property type="project" value="UniProtKB-EC"/>
</dbReference>
<dbReference type="Proteomes" id="UP000094385">
    <property type="component" value="Unassembled WGS sequence"/>
</dbReference>
<dbReference type="PANTHER" id="PTHR12215:SF10">
    <property type="entry name" value="L-AMINOADIPATE-SEMIALDEHYDE DEHYDROGENASE-PHOSPHOPANTETHEINYL TRANSFERASE"/>
    <property type="match status" value="1"/>
</dbReference>
<dbReference type="GO" id="GO:0019878">
    <property type="term" value="P:lysine biosynthetic process via aminoadipic acid"/>
    <property type="evidence" value="ECO:0007669"/>
    <property type="project" value="TreeGrafter"/>
</dbReference>